<dbReference type="InterPro" id="IPR014729">
    <property type="entry name" value="Rossmann-like_a/b/a_fold"/>
</dbReference>
<evidence type="ECO:0000259" key="1">
    <source>
        <dbReference type="Pfam" id="PF01507"/>
    </source>
</evidence>
<dbReference type="Pfam" id="PF01507">
    <property type="entry name" value="PAPS_reduct"/>
    <property type="match status" value="1"/>
</dbReference>
<dbReference type="PANTHER" id="PTHR43196:SF2">
    <property type="entry name" value="PHOSPHOADENOSINE PHOSPHOSULFATE REDUCTASE"/>
    <property type="match status" value="1"/>
</dbReference>
<sequence>MKVRNILSYSGGKDSGATACVAIAQEVDPETFEAVSADTENELQVTYDHWSYFSEWLVQHGYKPLRIVRADLTSEMEAKRQFLLRIAAGEEVDKRGKHRWTPELAARAAELMSPTGNVFLDLCMIKGMFPSLKGDWCSERLKRDVLIEQVLLPACEAGGMVLSWQGVRIDESPRRRLSLQGTGACVRTCDEVGGGLFNYRPILRWNINDVFEAHRYMGLKLNPLYAKGFKRVGCGPCKYEVKDSVLLLSRHFPEAIARLREWERIVTLVSKMGMPATFFPIADGRGIGIDEVVEWSKTSRGGKQYDILRVDDQMPTMCSSLHGLCE</sequence>
<accession>A0ABT2DBF7</accession>
<dbReference type="PANTHER" id="PTHR43196">
    <property type="entry name" value="SULFATE ADENYLYLTRANSFERASE SUBUNIT 2"/>
    <property type="match status" value="1"/>
</dbReference>
<dbReference type="InterPro" id="IPR002500">
    <property type="entry name" value="PAPS_reduct_dom"/>
</dbReference>
<gene>
    <name evidence="2" type="ORF">NX774_12105</name>
</gene>
<protein>
    <submittedName>
        <fullName evidence="2">Phosphoadenosine phosphosulfate reductase family protein</fullName>
    </submittedName>
</protein>
<keyword evidence="3" id="KW-1185">Reference proteome</keyword>
<organism evidence="2 3">
    <name type="scientific">Massilia agilis</name>
    <dbReference type="NCBI Taxonomy" id="1811226"/>
    <lineage>
        <taxon>Bacteria</taxon>
        <taxon>Pseudomonadati</taxon>
        <taxon>Pseudomonadota</taxon>
        <taxon>Betaproteobacteria</taxon>
        <taxon>Burkholderiales</taxon>
        <taxon>Oxalobacteraceae</taxon>
        <taxon>Telluria group</taxon>
        <taxon>Massilia</taxon>
    </lineage>
</organism>
<reference evidence="2 3" key="1">
    <citation type="submission" date="2022-08" db="EMBL/GenBank/DDBJ databases">
        <title>Reclassification of Massilia species as members of the genera Telluria, Duganella, Pseudoduganella, Mokoshia gen. nov. and Zemynaea gen. nov. using orthogonal and non-orthogonal genome-based approaches.</title>
        <authorList>
            <person name="Bowman J.P."/>
        </authorList>
    </citation>
    <scope>NUCLEOTIDE SEQUENCE [LARGE SCALE GENOMIC DNA]</scope>
    <source>
        <strain evidence="2 3">JCM 31605</strain>
    </source>
</reference>
<evidence type="ECO:0000313" key="3">
    <source>
        <dbReference type="Proteomes" id="UP001206126"/>
    </source>
</evidence>
<dbReference type="Proteomes" id="UP001206126">
    <property type="component" value="Unassembled WGS sequence"/>
</dbReference>
<dbReference type="SUPFAM" id="SSF52402">
    <property type="entry name" value="Adenine nucleotide alpha hydrolases-like"/>
    <property type="match status" value="1"/>
</dbReference>
<evidence type="ECO:0000313" key="2">
    <source>
        <dbReference type="EMBL" id="MCS0808663.1"/>
    </source>
</evidence>
<dbReference type="InterPro" id="IPR050128">
    <property type="entry name" value="Sulfate_adenylyltrnsfr_sub2"/>
</dbReference>
<proteinExistence type="predicted"/>
<comment type="caution">
    <text evidence="2">The sequence shown here is derived from an EMBL/GenBank/DDBJ whole genome shotgun (WGS) entry which is preliminary data.</text>
</comment>
<feature type="domain" description="Phosphoadenosine phosphosulphate reductase" evidence="1">
    <location>
        <begin position="5"/>
        <end position="237"/>
    </location>
</feature>
<dbReference type="EMBL" id="JANUHB010000002">
    <property type="protein sequence ID" value="MCS0808663.1"/>
    <property type="molecule type" value="Genomic_DNA"/>
</dbReference>
<dbReference type="RefSeq" id="WP_258822427.1">
    <property type="nucleotide sequence ID" value="NZ_JANUHB010000002.1"/>
</dbReference>
<dbReference type="Gene3D" id="3.40.50.620">
    <property type="entry name" value="HUPs"/>
    <property type="match status" value="1"/>
</dbReference>
<name>A0ABT2DBF7_9BURK</name>